<protein>
    <submittedName>
        <fullName evidence="1">Uncharacterized protein</fullName>
    </submittedName>
</protein>
<accession>N6WC75</accession>
<evidence type="ECO:0000313" key="2">
    <source>
        <dbReference type="Proteomes" id="UP000013015"/>
    </source>
</evidence>
<evidence type="ECO:0000313" key="1">
    <source>
        <dbReference type="EMBL" id="ENO17829.1"/>
    </source>
</evidence>
<reference evidence="1 2" key="1">
    <citation type="submission" date="2013-03" db="EMBL/GenBank/DDBJ databases">
        <title>Reference genome for the Human Microbiome Project.</title>
        <authorList>
            <person name="Aqrawi P."/>
            <person name="Ayvaz T."/>
            <person name="Bess C."/>
            <person name="Blankenburg K."/>
            <person name="Coyle M."/>
            <person name="Deng J."/>
            <person name="Forbes L."/>
            <person name="Fowler G."/>
            <person name="Francisco L."/>
            <person name="Fu Q."/>
            <person name="Gibbs R."/>
            <person name="Gross S."/>
            <person name="Gubbala S."/>
            <person name="Hale W."/>
            <person name="Hemphill L."/>
            <person name="Highlander S."/>
            <person name="Hirani K."/>
            <person name="Jackson L."/>
            <person name="Jakkamsetti A."/>
            <person name="Javaid M."/>
            <person name="Jayaseelan J.C."/>
            <person name="Jiang H."/>
            <person name="Joshi V."/>
            <person name="Korchina V."/>
            <person name="Kovar C."/>
            <person name="Lara F."/>
            <person name="Lee S."/>
            <person name="Liu Y."/>
            <person name="Mata R."/>
            <person name="Mathew T."/>
            <person name="Munidasa M."/>
            <person name="Muzny D."/>
            <person name="Nazareth L."/>
            <person name="Ngo R."/>
            <person name="Nguyen L."/>
            <person name="Nguyen N."/>
            <person name="Okwuonu G."/>
            <person name="Ongeri F."/>
            <person name="Palculict T."/>
            <person name="Patil S."/>
            <person name="Petrosino J."/>
            <person name="Pham C."/>
            <person name="Pham P."/>
            <person name="Pu L.-L."/>
            <person name="Qin X."/>
            <person name="Qu J."/>
            <person name="Reid J."/>
            <person name="Ross M."/>
            <person name="Ruth R."/>
            <person name="Saada N."/>
            <person name="San Lucas F."/>
            <person name="Santibanez J."/>
            <person name="Shang Y."/>
            <person name="Simmons D."/>
            <person name="Song X.-Z."/>
            <person name="Tang L.-Y."/>
            <person name="Thornton R."/>
            <person name="Warren J."/>
            <person name="Weissenberger G."/>
            <person name="Wilczek-Boney K."/>
            <person name="Worley K."/>
            <person name="Youmans B."/>
            <person name="Zhang J."/>
            <person name="Zhang L."/>
            <person name="Zhao Z."/>
            <person name="Zhou C."/>
            <person name="Zhu D."/>
            <person name="Zhu Y."/>
        </authorList>
    </citation>
    <scope>NUCLEOTIDE SEQUENCE [LARGE SCALE GENOMIC DNA]</scope>
    <source>
        <strain evidence="1 2">F0333</strain>
    </source>
</reference>
<gene>
    <name evidence="1" type="ORF">HMPREF9004_1739</name>
</gene>
<dbReference type="Proteomes" id="UP000013015">
    <property type="component" value="Unassembled WGS sequence"/>
</dbReference>
<sequence>MWALRILCGRSLNRLRRSSSVLRTDPALVFPGSGLALVFP</sequence>
<organism evidence="1 2">
    <name type="scientific">Schaalia cardiffensis F0333</name>
    <dbReference type="NCBI Taxonomy" id="888050"/>
    <lineage>
        <taxon>Bacteria</taxon>
        <taxon>Bacillati</taxon>
        <taxon>Actinomycetota</taxon>
        <taxon>Actinomycetes</taxon>
        <taxon>Actinomycetales</taxon>
        <taxon>Actinomycetaceae</taxon>
        <taxon>Schaalia</taxon>
    </lineage>
</organism>
<dbReference type="EMBL" id="AQHZ01000024">
    <property type="protein sequence ID" value="ENO17829.1"/>
    <property type="molecule type" value="Genomic_DNA"/>
</dbReference>
<comment type="caution">
    <text evidence="1">The sequence shown here is derived from an EMBL/GenBank/DDBJ whole genome shotgun (WGS) entry which is preliminary data.</text>
</comment>
<dbReference type="AlphaFoldDB" id="N6WC75"/>
<dbReference type="HOGENOM" id="CLU_3283422_0_0_11"/>
<name>N6WC75_9ACTO</name>
<proteinExistence type="predicted"/>
<keyword evidence="2" id="KW-1185">Reference proteome</keyword>